<dbReference type="InterPro" id="IPR052897">
    <property type="entry name" value="Sec-Metab_Biosynth_Hydrolase"/>
</dbReference>
<dbReference type="InterPro" id="IPR029058">
    <property type="entry name" value="AB_hydrolase_fold"/>
</dbReference>
<dbReference type="Pfam" id="PF12697">
    <property type="entry name" value="Abhydrolase_6"/>
    <property type="match status" value="1"/>
</dbReference>
<organism evidence="3 4">
    <name type="scientific">Hamadaea flava</name>
    <dbReference type="NCBI Taxonomy" id="1742688"/>
    <lineage>
        <taxon>Bacteria</taxon>
        <taxon>Bacillati</taxon>
        <taxon>Actinomycetota</taxon>
        <taxon>Actinomycetes</taxon>
        <taxon>Micromonosporales</taxon>
        <taxon>Micromonosporaceae</taxon>
        <taxon>Hamadaea</taxon>
    </lineage>
</organism>
<dbReference type="PANTHER" id="PTHR37017:SF11">
    <property type="entry name" value="ESTERASE_LIPASE_THIOESTERASE DOMAIN-CONTAINING PROTEIN"/>
    <property type="match status" value="1"/>
</dbReference>
<dbReference type="RefSeq" id="WP_253762714.1">
    <property type="nucleotide sequence ID" value="NZ_JAMZDZ010000001.1"/>
</dbReference>
<keyword evidence="3" id="KW-0378">Hydrolase</keyword>
<reference evidence="4" key="1">
    <citation type="journal article" date="2019" name="Int. J. Syst. Evol. Microbiol.">
        <title>The Global Catalogue of Microorganisms (GCM) 10K type strain sequencing project: providing services to taxonomists for standard genome sequencing and annotation.</title>
        <authorList>
            <consortium name="The Broad Institute Genomics Platform"/>
            <consortium name="The Broad Institute Genome Sequencing Center for Infectious Disease"/>
            <person name="Wu L."/>
            <person name="Ma J."/>
        </authorList>
    </citation>
    <scope>NUCLEOTIDE SEQUENCE [LARGE SCALE GENOMIC DNA]</scope>
    <source>
        <strain evidence="4">CGMCC 4.7289</strain>
    </source>
</reference>
<evidence type="ECO:0000259" key="2">
    <source>
        <dbReference type="Pfam" id="PF12697"/>
    </source>
</evidence>
<evidence type="ECO:0000256" key="1">
    <source>
        <dbReference type="SAM" id="SignalP"/>
    </source>
</evidence>
<dbReference type="PANTHER" id="PTHR37017">
    <property type="entry name" value="AB HYDROLASE-1 DOMAIN-CONTAINING PROTEIN-RELATED"/>
    <property type="match status" value="1"/>
</dbReference>
<accession>A0ABV8LY94</accession>
<dbReference type="InterPro" id="IPR000073">
    <property type="entry name" value="AB_hydrolase_1"/>
</dbReference>
<evidence type="ECO:0000313" key="3">
    <source>
        <dbReference type="EMBL" id="MFC4136067.1"/>
    </source>
</evidence>
<dbReference type="EMBL" id="JBHSAY010000028">
    <property type="protein sequence ID" value="MFC4136067.1"/>
    <property type="molecule type" value="Genomic_DNA"/>
</dbReference>
<dbReference type="SUPFAM" id="SSF53474">
    <property type="entry name" value="alpha/beta-Hydrolases"/>
    <property type="match status" value="1"/>
</dbReference>
<keyword evidence="4" id="KW-1185">Reference proteome</keyword>
<dbReference type="Gene3D" id="3.40.50.1820">
    <property type="entry name" value="alpha/beta hydrolase"/>
    <property type="match status" value="1"/>
</dbReference>
<sequence>MSEPQRTGARRLRLIVAALLAAALTVLLPAAGATAGDRHAQPKPTIVLVHGAWADGSSWTAVGDRLRRAGYPVRIPPNPLRNLTTDGQTIADFLATLTGPIVLVGHSYGGAVITQAATGNANVKALVYEDAFAPDEGEQIFPLAGEDSALNVDPATVFDFVPYPGAPPGDVDLYLKQDTFLGPFAAGVPRPKALSLYAAQRPLALSAGFTPAGVPAWKTIPSWYVLGTQDQIITPTAQRFMATRAGSRITEVRAGHLALITKAEVVARVIQQAASATA</sequence>
<gene>
    <name evidence="3" type="ORF">ACFOZ4_36135</name>
</gene>
<name>A0ABV8LY94_9ACTN</name>
<comment type="caution">
    <text evidence="3">The sequence shown here is derived from an EMBL/GenBank/DDBJ whole genome shotgun (WGS) entry which is preliminary data.</text>
</comment>
<evidence type="ECO:0000313" key="4">
    <source>
        <dbReference type="Proteomes" id="UP001595816"/>
    </source>
</evidence>
<feature type="signal peptide" evidence="1">
    <location>
        <begin position="1"/>
        <end position="35"/>
    </location>
</feature>
<proteinExistence type="predicted"/>
<keyword evidence="1" id="KW-0732">Signal</keyword>
<feature type="chain" id="PRO_5046713102" evidence="1">
    <location>
        <begin position="36"/>
        <end position="278"/>
    </location>
</feature>
<protein>
    <submittedName>
        <fullName evidence="3">Alpha/beta hydrolase</fullName>
    </submittedName>
</protein>
<dbReference type="Proteomes" id="UP001595816">
    <property type="component" value="Unassembled WGS sequence"/>
</dbReference>
<dbReference type="GO" id="GO:0016787">
    <property type="term" value="F:hydrolase activity"/>
    <property type="evidence" value="ECO:0007669"/>
    <property type="project" value="UniProtKB-KW"/>
</dbReference>
<feature type="domain" description="AB hydrolase-1" evidence="2">
    <location>
        <begin position="46"/>
        <end position="268"/>
    </location>
</feature>